<dbReference type="EMBL" id="GIIL01005132">
    <property type="protein sequence ID" value="NOV48858.1"/>
    <property type="molecule type" value="Transcribed_RNA"/>
</dbReference>
<keyword evidence="1" id="KW-0227">DNA damage</keyword>
<dbReference type="AlphaFoldDB" id="A0A6M2DUN2"/>
<evidence type="ECO:0000313" key="3">
    <source>
        <dbReference type="EMBL" id="NOV48858.1"/>
    </source>
</evidence>
<proteinExistence type="inferred from homology"/>
<evidence type="ECO:0000256" key="1">
    <source>
        <dbReference type="RuleBase" id="RU363044"/>
    </source>
</evidence>
<dbReference type="GO" id="GO:0043139">
    <property type="term" value="F:5'-3' DNA helicase activity"/>
    <property type="evidence" value="ECO:0007669"/>
    <property type="project" value="UniProtKB-EC"/>
</dbReference>
<dbReference type="Gene3D" id="3.40.50.300">
    <property type="entry name" value="P-loop containing nucleotide triphosphate hydrolases"/>
    <property type="match status" value="1"/>
</dbReference>
<comment type="similarity">
    <text evidence="1">Belongs to the helicase family.</text>
</comment>
<keyword evidence="1" id="KW-0234">DNA repair</keyword>
<dbReference type="PANTHER" id="PTHR47642:SF6">
    <property type="entry name" value="ATP-DEPENDENT DNA HELICASE"/>
    <property type="match status" value="1"/>
</dbReference>
<dbReference type="InterPro" id="IPR027417">
    <property type="entry name" value="P-loop_NTPase"/>
</dbReference>
<dbReference type="InterPro" id="IPR051055">
    <property type="entry name" value="PIF1_helicase"/>
</dbReference>
<keyword evidence="1" id="KW-0347">Helicase</keyword>
<dbReference type="GO" id="GO:0006281">
    <property type="term" value="P:DNA repair"/>
    <property type="evidence" value="ECO:0007669"/>
    <property type="project" value="UniProtKB-KW"/>
</dbReference>
<name>A0A6M2DUN2_XENCH</name>
<dbReference type="GO" id="GO:0016787">
    <property type="term" value="F:hydrolase activity"/>
    <property type="evidence" value="ECO:0007669"/>
    <property type="project" value="UniProtKB-KW"/>
</dbReference>
<feature type="domain" description="DNA helicase Pif1-like DEAD-box helicase" evidence="2">
    <location>
        <begin position="181"/>
        <end position="337"/>
    </location>
</feature>
<accession>A0A6M2DUN2</accession>
<protein>
    <recommendedName>
        <fullName evidence="1">ATP-dependent DNA helicase</fullName>
        <ecNumber evidence="1">5.6.2.3</ecNumber>
    </recommendedName>
</protein>
<keyword evidence="1" id="KW-0067">ATP-binding</keyword>
<keyword evidence="1" id="KW-0233">DNA recombination</keyword>
<dbReference type="PANTHER" id="PTHR47642">
    <property type="entry name" value="ATP-DEPENDENT DNA HELICASE"/>
    <property type="match status" value="1"/>
</dbReference>
<dbReference type="GO" id="GO:0006310">
    <property type="term" value="P:DNA recombination"/>
    <property type="evidence" value="ECO:0007669"/>
    <property type="project" value="UniProtKB-KW"/>
</dbReference>
<organism evidence="3">
    <name type="scientific">Xenopsylla cheopis</name>
    <name type="common">Oriental rat flea</name>
    <name type="synonym">Pulex cheopis</name>
    <dbReference type="NCBI Taxonomy" id="163159"/>
    <lineage>
        <taxon>Eukaryota</taxon>
        <taxon>Metazoa</taxon>
        <taxon>Ecdysozoa</taxon>
        <taxon>Arthropoda</taxon>
        <taxon>Hexapoda</taxon>
        <taxon>Insecta</taxon>
        <taxon>Pterygota</taxon>
        <taxon>Neoptera</taxon>
        <taxon>Endopterygota</taxon>
        <taxon>Siphonaptera</taxon>
        <taxon>Pulicidae</taxon>
        <taxon>Xenopsyllinae</taxon>
        <taxon>Xenopsylla</taxon>
    </lineage>
</organism>
<comment type="cofactor">
    <cofactor evidence="1">
        <name>Mg(2+)</name>
        <dbReference type="ChEBI" id="CHEBI:18420"/>
    </cofactor>
</comment>
<sequence length="591" mass="68616">MFQIGQCNLFSEDDGEVFEIKEYNLFRENYDKIKNKELIRYTFSKIKTQTSELNENPHPFEVDALLDKSTLNIKKNRLTFNLPLNISIADVFEEYDNLNTEERNSVQNIPLILEENGEILLLDILTRTDIDLIDNYDRLSSHQREFLKNIIEILNPHKKLLELLVLISNVNIYNIFIEYDKLSNDQSPVFKNIIKSLGGNSENVLRLFVGGEPGTGKSYLIKILKLWVEDILGNKIAISAPTKTGAMCIKGDTIHKLFRLPVDNDNKPSYKPLTSAELSILRRELNDVILFIIDDIYLVSSDLLGCIHIRLTEIYGTKGHSNCWFGGKHILLLGDLFLYDAVAFFPPVFCKINDPFIQKQVYETIFLTVRPNFEFNIWDLFEYDELTYNMRQEKDQNYLDLLRRLRSKTYDVKADTQIETREITANKFECDINQLYLFERPGDCNRFNHYMLSLKSNCKIKLQAIDEIVYSENYVHPCMLPEKVNYYFHLDENIIIANGSRVMLTADVGDFAAGSIANVICVHLPDAPKLQFVTVEFDNNKRVNIYRITSQYEASDGIFYTRLQFPFILAFALTILDSLGLQLNKISDRRY</sequence>
<keyword evidence="1" id="KW-0378">Hydrolase</keyword>
<dbReference type="GO" id="GO:0000723">
    <property type="term" value="P:telomere maintenance"/>
    <property type="evidence" value="ECO:0007669"/>
    <property type="project" value="InterPro"/>
</dbReference>
<dbReference type="Pfam" id="PF05970">
    <property type="entry name" value="PIF1"/>
    <property type="match status" value="1"/>
</dbReference>
<dbReference type="GO" id="GO:0005524">
    <property type="term" value="F:ATP binding"/>
    <property type="evidence" value="ECO:0007669"/>
    <property type="project" value="UniProtKB-KW"/>
</dbReference>
<keyword evidence="1" id="KW-0547">Nucleotide-binding</keyword>
<dbReference type="SUPFAM" id="SSF52540">
    <property type="entry name" value="P-loop containing nucleoside triphosphate hydrolases"/>
    <property type="match status" value="2"/>
</dbReference>
<reference evidence="3" key="1">
    <citation type="submission" date="2020-03" db="EMBL/GenBank/DDBJ databases">
        <title>Transcriptomic Profiling of the Digestive Tract of the Rat Flea, Xenopsylla cheopis, Following Blood Feeding and Infection with Yersinia pestis.</title>
        <authorList>
            <person name="Bland D.M."/>
            <person name="Martens C.A."/>
            <person name="Virtaneva K."/>
            <person name="Kanakabandi K."/>
            <person name="Long D."/>
            <person name="Rosenke R."/>
            <person name="Saturday G.A."/>
            <person name="Hoyt F.H."/>
            <person name="Bruno D.P."/>
            <person name="Ribeiro J.M.C."/>
            <person name="Hinnebusch J."/>
        </authorList>
    </citation>
    <scope>NUCLEOTIDE SEQUENCE</scope>
</reference>
<dbReference type="InterPro" id="IPR010285">
    <property type="entry name" value="DNA_helicase_pif1-like_DEAD"/>
</dbReference>
<evidence type="ECO:0000259" key="2">
    <source>
        <dbReference type="Pfam" id="PF05970"/>
    </source>
</evidence>
<comment type="catalytic activity">
    <reaction evidence="1">
        <text>ATP + H2O = ADP + phosphate + H(+)</text>
        <dbReference type="Rhea" id="RHEA:13065"/>
        <dbReference type="ChEBI" id="CHEBI:15377"/>
        <dbReference type="ChEBI" id="CHEBI:15378"/>
        <dbReference type="ChEBI" id="CHEBI:30616"/>
        <dbReference type="ChEBI" id="CHEBI:43474"/>
        <dbReference type="ChEBI" id="CHEBI:456216"/>
        <dbReference type="EC" id="5.6.2.3"/>
    </reaction>
</comment>
<dbReference type="EC" id="5.6.2.3" evidence="1"/>